<sequence>MNRLGGADLGYIKVGVAVLLGSLATFCKQYCLIIALVAVIVFLDWLTGIIKAKIAGTGWNSERGHDGFWKKMACFVALAFGIFMDFFIPVALKTGVNVELPFQSPFGMIIGVYIIFNECISICENLYHINPKIMPKFIIKLLEEAQSKLESQTTPSDSDQS</sequence>
<dbReference type="HOGENOM" id="CLU_125939_4_0_9"/>
<dbReference type="InterPro" id="IPR006480">
    <property type="entry name" value="Phage_holin_4_1"/>
</dbReference>
<evidence type="ECO:0000256" key="1">
    <source>
        <dbReference type="ARBA" id="ARBA00004141"/>
    </source>
</evidence>
<keyword evidence="7" id="KW-1185">Reference proteome</keyword>
<dbReference type="Proteomes" id="UP000003340">
    <property type="component" value="Unassembled WGS sequence"/>
</dbReference>
<dbReference type="AlphaFoldDB" id="C0EDS3"/>
<reference evidence="6 7" key="2">
    <citation type="submission" date="2009-02" db="EMBL/GenBank/DDBJ databases">
        <title>Draft genome sequence of Clostridium methylpentosum (DSM 5476).</title>
        <authorList>
            <person name="Sudarsanam P."/>
            <person name="Ley R."/>
            <person name="Guruge J."/>
            <person name="Turnbaugh P.J."/>
            <person name="Mahowald M."/>
            <person name="Liep D."/>
            <person name="Gordon J."/>
        </authorList>
    </citation>
    <scope>NUCLEOTIDE SEQUENCE [LARGE SCALE GENOMIC DNA]</scope>
    <source>
        <strain evidence="6 7">DSM 5476</strain>
    </source>
</reference>
<gene>
    <name evidence="6" type="ORF">CLOSTMETH_02001</name>
</gene>
<evidence type="ECO:0000256" key="3">
    <source>
        <dbReference type="ARBA" id="ARBA00022989"/>
    </source>
</evidence>
<dbReference type="EMBL" id="ACEC01000066">
    <property type="protein sequence ID" value="EEG30271.1"/>
    <property type="molecule type" value="Genomic_DNA"/>
</dbReference>
<feature type="transmembrane region" description="Helical" evidence="5">
    <location>
        <begin position="104"/>
        <end position="127"/>
    </location>
</feature>
<reference evidence="6 7" key="1">
    <citation type="submission" date="2009-01" db="EMBL/GenBank/DDBJ databases">
        <authorList>
            <person name="Fulton L."/>
            <person name="Clifton S."/>
            <person name="Fulton B."/>
            <person name="Xu J."/>
            <person name="Minx P."/>
            <person name="Pepin K.H."/>
            <person name="Johnson M."/>
            <person name="Bhonagiri V."/>
            <person name="Nash W.E."/>
            <person name="Mardis E.R."/>
            <person name="Wilson R.K."/>
        </authorList>
    </citation>
    <scope>NUCLEOTIDE SEQUENCE [LARGE SCALE GENOMIC DNA]</scope>
    <source>
        <strain evidence="6 7">DSM 5476</strain>
    </source>
</reference>
<accession>C0EDS3</accession>
<organism evidence="6 7">
    <name type="scientific">[Clostridium] methylpentosum DSM 5476</name>
    <dbReference type="NCBI Taxonomy" id="537013"/>
    <lineage>
        <taxon>Bacteria</taxon>
        <taxon>Bacillati</taxon>
        <taxon>Bacillota</taxon>
        <taxon>Clostridia</taxon>
        <taxon>Eubacteriales</taxon>
        <taxon>Oscillospiraceae</taxon>
        <taxon>Oscillospiraceae incertae sedis</taxon>
    </lineage>
</organism>
<feature type="transmembrane region" description="Helical" evidence="5">
    <location>
        <begin position="9"/>
        <end position="26"/>
    </location>
</feature>
<evidence type="ECO:0000256" key="2">
    <source>
        <dbReference type="ARBA" id="ARBA00022692"/>
    </source>
</evidence>
<dbReference type="STRING" id="537013.CLOSTMETH_02001"/>
<dbReference type="NCBIfam" id="TIGR01593">
    <property type="entry name" value="holin_tox_secr"/>
    <property type="match status" value="1"/>
</dbReference>
<dbReference type="Pfam" id="PF05105">
    <property type="entry name" value="Phage_holin_4_1"/>
    <property type="match status" value="1"/>
</dbReference>
<comment type="subcellular location">
    <subcellularLocation>
        <location evidence="1">Membrane</location>
        <topology evidence="1">Multi-pass membrane protein</topology>
    </subcellularLocation>
</comment>
<dbReference type="GO" id="GO:0016020">
    <property type="term" value="C:membrane"/>
    <property type="evidence" value="ECO:0007669"/>
    <property type="project" value="UniProtKB-SubCell"/>
</dbReference>
<name>C0EDS3_9FIRM</name>
<keyword evidence="2 5" id="KW-0812">Transmembrane</keyword>
<evidence type="ECO:0000313" key="7">
    <source>
        <dbReference type="Proteomes" id="UP000003340"/>
    </source>
</evidence>
<feature type="transmembrane region" description="Helical" evidence="5">
    <location>
        <begin position="32"/>
        <end position="52"/>
    </location>
</feature>
<evidence type="ECO:0000256" key="5">
    <source>
        <dbReference type="SAM" id="Phobius"/>
    </source>
</evidence>
<feature type="transmembrane region" description="Helical" evidence="5">
    <location>
        <begin position="73"/>
        <end position="92"/>
    </location>
</feature>
<evidence type="ECO:0000256" key="4">
    <source>
        <dbReference type="ARBA" id="ARBA00023136"/>
    </source>
</evidence>
<keyword evidence="3 5" id="KW-1133">Transmembrane helix</keyword>
<protein>
    <submittedName>
        <fullName evidence="6">Toxin secretion/phage lysis holin</fullName>
    </submittedName>
</protein>
<proteinExistence type="predicted"/>
<keyword evidence="4 5" id="KW-0472">Membrane</keyword>
<comment type="caution">
    <text evidence="6">The sequence shown here is derived from an EMBL/GenBank/DDBJ whole genome shotgun (WGS) entry which is preliminary data.</text>
</comment>
<evidence type="ECO:0000313" key="6">
    <source>
        <dbReference type="EMBL" id="EEG30271.1"/>
    </source>
</evidence>